<dbReference type="OMA" id="QPYKKPN"/>
<dbReference type="InParanoid" id="E0W252"/>
<feature type="compositionally biased region" description="Polar residues" evidence="3">
    <location>
        <begin position="478"/>
        <end position="503"/>
    </location>
</feature>
<reference evidence="5" key="1">
    <citation type="submission" date="2007-04" db="EMBL/GenBank/DDBJ databases">
        <title>Annotation of Pediculus humanus corporis strain USDA.</title>
        <authorList>
            <person name="Kirkness E."/>
            <person name="Hannick L."/>
            <person name="Hass B."/>
            <person name="Bruggner R."/>
            <person name="Lawson D."/>
            <person name="Bidwell S."/>
            <person name="Joardar V."/>
            <person name="Caler E."/>
            <person name="Walenz B."/>
            <person name="Inman J."/>
            <person name="Schobel S."/>
            <person name="Galinsky K."/>
            <person name="Amedeo P."/>
            <person name="Strausberg R."/>
        </authorList>
    </citation>
    <scope>NUCLEOTIDE SEQUENCE</scope>
    <source>
        <strain evidence="5">USDA</strain>
    </source>
</reference>
<keyword evidence="7" id="KW-1185">Reference proteome</keyword>
<name>E0W252_PEDHC</name>
<dbReference type="OrthoDB" id="6149831at2759"/>
<dbReference type="EMBL" id="AAZO01007121">
    <property type="status" value="NOT_ANNOTATED_CDS"/>
    <property type="molecule type" value="Genomic_DNA"/>
</dbReference>
<dbReference type="GeneID" id="8232538"/>
<feature type="region of interest" description="Disordered" evidence="3">
    <location>
        <begin position="302"/>
        <end position="327"/>
    </location>
</feature>
<dbReference type="KEGG" id="phu:Phum_PHUM584220"/>
<dbReference type="GO" id="GO:0005737">
    <property type="term" value="C:cytoplasm"/>
    <property type="evidence" value="ECO:0007669"/>
    <property type="project" value="TreeGrafter"/>
</dbReference>
<gene>
    <name evidence="6" type="primary">8232538</name>
    <name evidence="5" type="ORF">Phum_PHUM584220</name>
</gene>
<reference evidence="5" key="2">
    <citation type="submission" date="2007-04" db="EMBL/GenBank/DDBJ databases">
        <title>The genome of the human body louse.</title>
        <authorList>
            <consortium name="The Human Body Louse Genome Consortium"/>
            <person name="Kirkness E."/>
            <person name="Walenz B."/>
            <person name="Hass B."/>
            <person name="Bruggner R."/>
            <person name="Strausberg R."/>
        </authorList>
    </citation>
    <scope>NUCLEOTIDE SEQUENCE</scope>
    <source>
        <strain evidence="5">USDA</strain>
    </source>
</reference>
<dbReference type="RefSeq" id="XP_002432446.1">
    <property type="nucleotide sequence ID" value="XM_002432401.1"/>
</dbReference>
<dbReference type="InterPro" id="IPR001715">
    <property type="entry name" value="CH_dom"/>
</dbReference>
<evidence type="ECO:0000313" key="5">
    <source>
        <dbReference type="EMBL" id="EEB19708.1"/>
    </source>
</evidence>
<dbReference type="PROSITE" id="PS50021">
    <property type="entry name" value="CH"/>
    <property type="match status" value="1"/>
</dbReference>
<dbReference type="Pfam" id="PF13855">
    <property type="entry name" value="LRR_8"/>
    <property type="match status" value="1"/>
</dbReference>
<dbReference type="VEuPathDB" id="VectorBase:PHUM584220"/>
<dbReference type="InterPro" id="IPR036872">
    <property type="entry name" value="CH_dom_sf"/>
</dbReference>
<dbReference type="HOGENOM" id="CLU_008231_2_0_1"/>
<keyword evidence="1" id="KW-0433">Leucine-rich repeat</keyword>
<feature type="domain" description="Calponin-homology (CH)" evidence="4">
    <location>
        <begin position="528"/>
        <end position="642"/>
    </location>
</feature>
<proteinExistence type="predicted"/>
<feature type="compositionally biased region" description="Polar residues" evidence="3">
    <location>
        <begin position="316"/>
        <end position="327"/>
    </location>
</feature>
<dbReference type="InterPro" id="IPR001611">
    <property type="entry name" value="Leu-rich_rpt"/>
</dbReference>
<sequence>MLFALSPTDLEICNTSNFWISVGINFVQYLPDCVLLITNNKLSSLPGDIGSMKNLMELNASCNEISYLPKSLGQLKCLKALDLRKNLLEELPIELTYLKLTLLDMSENRISSLPVELRLMTYLEQLKLNDNPLISPPATICMRGRVHIFKFLETQVNKTDKKRGGGFDDSTGKRNHQRKSDLRYPNGVASEMRVKRHTVDSGYSTSDGIDPKWAQDFRCGDGVNKTKLKTESIPVSNNNNSNGDRLENINGSHSGCSTPSTISPGESFSNDDELINRTVLFQDQLEAKRLIRLQSNDRGLIVNKSKEKSTTKGSTNGETLSPVYNNSSPIVGNNFNFDDKKKLEHVQTYREYKEARRLQRAQTQDVYKIKYSNEGQQWANQSPTSENSNDDLSTLNNQFNHSKNNNNNNSSSNGNGNNKPIQKVIPSRNSNYGGNSLANGETSSIPSYVKPSSPVKGSTTTLLTETLSKPSLSPLSGGRQTSNMMASPINSSMSRFRTNSNSPKPMKWNTDIPADKLSFTMRREFEKAKEEAELIEQLRNHIEGRLKMSLPEEMGPALMDGVVLCHLANHVRPRSVASIHVPSPAVPKLTMARCRRNVDNFLDACRKIGVEENMICFASDVLEGRGLVRVSITVAELLKFHTPKSPAHNTVP</sequence>
<dbReference type="CDD" id="cd21205">
    <property type="entry name" value="CH_LRCH"/>
    <property type="match status" value="1"/>
</dbReference>
<feature type="compositionally biased region" description="Low complexity" evidence="3">
    <location>
        <begin position="458"/>
        <end position="476"/>
    </location>
</feature>
<dbReference type="FunCoup" id="E0W252">
    <property type="interactions" value="863"/>
</dbReference>
<protein>
    <submittedName>
        <fullName evidence="5">Calponin homology domain containing protein, putative</fullName>
    </submittedName>
</protein>
<dbReference type="CTD" id="8232538"/>
<organism>
    <name type="scientific">Pediculus humanus subsp. corporis</name>
    <name type="common">Body louse</name>
    <dbReference type="NCBI Taxonomy" id="121224"/>
    <lineage>
        <taxon>Eukaryota</taxon>
        <taxon>Metazoa</taxon>
        <taxon>Ecdysozoa</taxon>
        <taxon>Arthropoda</taxon>
        <taxon>Hexapoda</taxon>
        <taxon>Insecta</taxon>
        <taxon>Pterygota</taxon>
        <taxon>Neoptera</taxon>
        <taxon>Paraneoptera</taxon>
        <taxon>Psocodea</taxon>
        <taxon>Troctomorpha</taxon>
        <taxon>Phthiraptera</taxon>
        <taxon>Anoplura</taxon>
        <taxon>Pediculidae</taxon>
        <taxon>Pediculus</taxon>
    </lineage>
</organism>
<evidence type="ECO:0000313" key="7">
    <source>
        <dbReference type="Proteomes" id="UP000009046"/>
    </source>
</evidence>
<accession>E0W252</accession>
<dbReference type="AlphaFoldDB" id="E0W252"/>
<dbReference type="InterPro" id="IPR032675">
    <property type="entry name" value="LRR_dom_sf"/>
</dbReference>
<evidence type="ECO:0000256" key="3">
    <source>
        <dbReference type="SAM" id="MobiDB-lite"/>
    </source>
</evidence>
<dbReference type="PANTHER" id="PTHR48051:SF21">
    <property type="entry name" value="CALPONIN-HOMOLOGY (CH) DOMAIN-CONTAINING PROTEIN"/>
    <property type="match status" value="1"/>
</dbReference>
<dbReference type="EnsemblMetazoa" id="PHUM584220-RA">
    <property type="protein sequence ID" value="PHUM584220-PA"/>
    <property type="gene ID" value="PHUM584220"/>
</dbReference>
<evidence type="ECO:0000313" key="6">
    <source>
        <dbReference type="EnsemblMetazoa" id="PHUM584220-PA"/>
    </source>
</evidence>
<feature type="region of interest" description="Disordered" evidence="3">
    <location>
        <begin position="159"/>
        <end position="180"/>
    </location>
</feature>
<dbReference type="Proteomes" id="UP000009046">
    <property type="component" value="Unassembled WGS sequence"/>
</dbReference>
<dbReference type="SMART" id="SM00033">
    <property type="entry name" value="CH"/>
    <property type="match status" value="1"/>
</dbReference>
<dbReference type="Pfam" id="PF00307">
    <property type="entry name" value="CH"/>
    <property type="match status" value="1"/>
</dbReference>
<dbReference type="PROSITE" id="PS51450">
    <property type="entry name" value="LRR"/>
    <property type="match status" value="1"/>
</dbReference>
<feature type="compositionally biased region" description="Low complexity" evidence="3">
    <location>
        <begin position="396"/>
        <end position="418"/>
    </location>
</feature>
<evidence type="ECO:0000256" key="1">
    <source>
        <dbReference type="ARBA" id="ARBA00022614"/>
    </source>
</evidence>
<dbReference type="STRING" id="121224.E0W252"/>
<dbReference type="SUPFAM" id="SSF47576">
    <property type="entry name" value="Calponin-homology domain, CH-domain"/>
    <property type="match status" value="1"/>
</dbReference>
<dbReference type="Gene3D" id="3.80.10.10">
    <property type="entry name" value="Ribonuclease Inhibitor"/>
    <property type="match status" value="1"/>
</dbReference>
<dbReference type="EMBL" id="DS235874">
    <property type="protein sequence ID" value="EEB19708.1"/>
    <property type="molecule type" value="Genomic_DNA"/>
</dbReference>
<dbReference type="InterPro" id="IPR050216">
    <property type="entry name" value="LRR_domain-containing"/>
</dbReference>
<reference evidence="6" key="3">
    <citation type="submission" date="2020-05" db="UniProtKB">
        <authorList>
            <consortium name="EnsemblMetazoa"/>
        </authorList>
    </citation>
    <scope>IDENTIFICATION</scope>
    <source>
        <strain evidence="6">USDA</strain>
    </source>
</reference>
<keyword evidence="2" id="KW-0677">Repeat</keyword>
<evidence type="ECO:0000259" key="4">
    <source>
        <dbReference type="PROSITE" id="PS50021"/>
    </source>
</evidence>
<evidence type="ECO:0000256" key="2">
    <source>
        <dbReference type="ARBA" id="ARBA00022737"/>
    </source>
</evidence>
<feature type="compositionally biased region" description="Polar residues" evidence="3">
    <location>
        <begin position="427"/>
        <end position="446"/>
    </location>
</feature>
<dbReference type="eggNOG" id="KOG0532">
    <property type="taxonomic scope" value="Eukaryota"/>
</dbReference>
<dbReference type="PANTHER" id="PTHR48051">
    <property type="match status" value="1"/>
</dbReference>
<feature type="region of interest" description="Disordered" evidence="3">
    <location>
        <begin position="374"/>
        <end position="511"/>
    </location>
</feature>
<feature type="compositionally biased region" description="Polar residues" evidence="3">
    <location>
        <begin position="374"/>
        <end position="395"/>
    </location>
</feature>
<dbReference type="Gene3D" id="1.10.418.10">
    <property type="entry name" value="Calponin-like domain"/>
    <property type="match status" value="1"/>
</dbReference>
<dbReference type="SUPFAM" id="SSF52075">
    <property type="entry name" value="Outer arm dynein light chain 1"/>
    <property type="match status" value="1"/>
</dbReference>